<feature type="domain" description="SGNH hydrolase-type esterase" evidence="3">
    <location>
        <begin position="680"/>
        <end position="871"/>
    </location>
</feature>
<dbReference type="Pfam" id="PF13472">
    <property type="entry name" value="Lipase_GDSL_2"/>
    <property type="match status" value="2"/>
</dbReference>
<evidence type="ECO:0000256" key="1">
    <source>
        <dbReference type="SAM" id="SignalP"/>
    </source>
</evidence>
<dbReference type="InterPro" id="IPR036514">
    <property type="entry name" value="SGNH_hydro_sf"/>
</dbReference>
<keyword evidence="1" id="KW-0732">Signal</keyword>
<evidence type="ECO:0000313" key="5">
    <source>
        <dbReference type="Proteomes" id="UP000030377"/>
    </source>
</evidence>
<evidence type="ECO:0000259" key="3">
    <source>
        <dbReference type="Pfam" id="PF13472"/>
    </source>
</evidence>
<gene>
    <name evidence="4" type="ORF">MA20_43070</name>
</gene>
<dbReference type="CDD" id="cd00229">
    <property type="entry name" value="SGNH_hydrolase"/>
    <property type="match status" value="1"/>
</dbReference>
<dbReference type="InterPro" id="IPR013830">
    <property type="entry name" value="SGNH_hydro"/>
</dbReference>
<dbReference type="PANTHER" id="PTHR30383">
    <property type="entry name" value="THIOESTERASE 1/PROTEASE 1/LYSOPHOSPHOLIPASE L1"/>
    <property type="match status" value="1"/>
</dbReference>
<organism evidence="4 5">
    <name type="scientific">Bradyrhizobium japonicum</name>
    <dbReference type="NCBI Taxonomy" id="375"/>
    <lineage>
        <taxon>Bacteria</taxon>
        <taxon>Pseudomonadati</taxon>
        <taxon>Pseudomonadota</taxon>
        <taxon>Alphaproteobacteria</taxon>
        <taxon>Hyphomicrobiales</taxon>
        <taxon>Nitrobacteraceae</taxon>
        <taxon>Bradyrhizobium</taxon>
    </lineage>
</organism>
<name>A0A0A3XKD5_BRAJP</name>
<reference evidence="4 5" key="1">
    <citation type="submission" date="2014-09" db="EMBL/GenBank/DDBJ databases">
        <title>Draft genome of Bradyrhizobium japonicum Is-34.</title>
        <authorList>
            <person name="Tsurumaru H."/>
            <person name="Yamakawa T."/>
            <person name="Hashimoto S."/>
            <person name="Okizaki K."/>
            <person name="Kanesaki Y."/>
            <person name="Yoshikawa H."/>
            <person name="Yajima S."/>
        </authorList>
    </citation>
    <scope>NUCLEOTIDE SEQUENCE [LARGE SCALE GENOMIC DNA]</scope>
    <source>
        <strain evidence="4 5">Is-34</strain>
    </source>
</reference>
<feature type="chain" id="PRO_5002017038" description="SGNH hydrolase-type esterase domain-containing protein" evidence="1">
    <location>
        <begin position="21"/>
        <end position="882"/>
    </location>
</feature>
<feature type="domain" description="Alpha-L-arabinofuranosidase B catalytic" evidence="2">
    <location>
        <begin position="408"/>
        <end position="481"/>
    </location>
</feature>
<comment type="caution">
    <text evidence="4">The sequence shown here is derived from an EMBL/GenBank/DDBJ whole genome shotgun (WGS) entry which is preliminary data.</text>
</comment>
<dbReference type="Pfam" id="PF09206">
    <property type="entry name" value="ArabFuran-catal"/>
    <property type="match status" value="1"/>
</dbReference>
<dbReference type="InterPro" id="IPR051532">
    <property type="entry name" value="Ester_Hydrolysis_Enzymes"/>
</dbReference>
<proteinExistence type="predicted"/>
<protein>
    <recommendedName>
        <fullName evidence="6">SGNH hydrolase-type esterase domain-containing protein</fullName>
    </recommendedName>
</protein>
<dbReference type="Gene3D" id="2.60.120.200">
    <property type="match status" value="1"/>
</dbReference>
<evidence type="ECO:0008006" key="6">
    <source>
        <dbReference type="Google" id="ProtNLM"/>
    </source>
</evidence>
<accession>A0A0A3XKD5</accession>
<feature type="domain" description="SGNH hydrolase-type esterase" evidence="3">
    <location>
        <begin position="195"/>
        <end position="379"/>
    </location>
</feature>
<dbReference type="PANTHER" id="PTHR30383:SF29">
    <property type="entry name" value="SGNH HYDROLASE-TYPE ESTERASE DOMAIN-CONTAINING PROTEIN"/>
    <property type="match status" value="1"/>
</dbReference>
<feature type="signal peptide" evidence="1">
    <location>
        <begin position="1"/>
        <end position="20"/>
    </location>
</feature>
<evidence type="ECO:0000259" key="2">
    <source>
        <dbReference type="Pfam" id="PF09206"/>
    </source>
</evidence>
<dbReference type="EMBL" id="JRPN01000042">
    <property type="protein sequence ID" value="KGT73729.1"/>
    <property type="molecule type" value="Genomic_DNA"/>
</dbReference>
<dbReference type="AlphaFoldDB" id="A0A0A3XKD5"/>
<sequence length="882" mass="92895">MPAKIALLRANGLAAKPLVAMVSPPTITMNATANANSSVVPGNYDSKYTATDPLFTYVGGVVATQASSGPPGAFWAKGAGSNYGTGNGYQGTSSVYFQTSDADVDISFVAQLGTQCAYRISIDVLDGNGFKATALQPRTDIQALADFSGHRVKIANGSVAPRRYRIEFENFLFFAGVDVAGTITKYDPGGPKILVIGDSHVAGTGATSNLLGMAHRLKEALGVHNVLAQGQGGTGYLTTNIAGTETMRARIPNEITPRNPDLIIGLPGYNDQSPTPAALQAEVTAFLNALATALPGVPYIQVGPPRRGVSGAFTPTQARADAIKAAVQADSRYGRLVFFVDSWAADWEHGTGRVGATTGDGNADTWVGTDNVHRTDTGHNGWQMQMGPAIRSALGIPEAPAISIPATNLKAVYSTTRLSTWTGSCIRVQRASDSAQMDIGFAGNIVDKATADSFAAGSALTIAKVYDQSGNGLDLVQATDANRPIFSPLNEWAGIRPITFDTWPQSAVAKWLDTPVLAGLNRQAISVYMMMVDHCPNQQNLIWEGFSDTGFATSNSFLLGSGGGLGANFGSLIFNTYFPRSHLQTITTVCGGSNVRARFDGVERTFATGAISSSAIQGMRFGKSSLNNQYNSQNDVFCIAIYAQADAAAANLVVENALNASFNPDRAGNTTWTYRLVEDGNSLMSGVGAASLQSAGWQGGFGRGPQGDVRAWEYYNMGLAGQTLATAYTNRARVLGLFDATKSKNVIHIIDPTNDIGVITYTSTADAQTGNAISAQNLYNNYFLPYVQAAQAAGFTKIVTSTVLSRTNFGVGTGNFRGDCRNYYNSLLIAGAAANGYVVADVGAISQLQNTADLTYFLSDGIHLTTAGYALVEAVRKPLEIA</sequence>
<dbReference type="InterPro" id="IPR015289">
    <property type="entry name" value="A-L-arabinofuranosidase_B_cat"/>
</dbReference>
<evidence type="ECO:0000313" key="4">
    <source>
        <dbReference type="EMBL" id="KGT73729.1"/>
    </source>
</evidence>
<dbReference type="GO" id="GO:0031221">
    <property type="term" value="P:arabinan metabolic process"/>
    <property type="evidence" value="ECO:0007669"/>
    <property type="project" value="InterPro"/>
</dbReference>
<dbReference type="Gene3D" id="3.40.50.1110">
    <property type="entry name" value="SGNH hydrolase"/>
    <property type="match status" value="2"/>
</dbReference>
<dbReference type="Proteomes" id="UP000030377">
    <property type="component" value="Unassembled WGS sequence"/>
</dbReference>
<dbReference type="GO" id="GO:0016788">
    <property type="term" value="F:hydrolase activity, acting on ester bonds"/>
    <property type="evidence" value="ECO:0007669"/>
    <property type="project" value="UniProtKB-ARBA"/>
</dbReference>
<dbReference type="GO" id="GO:0046556">
    <property type="term" value="F:alpha-L-arabinofuranosidase activity"/>
    <property type="evidence" value="ECO:0007669"/>
    <property type="project" value="InterPro"/>
</dbReference>
<dbReference type="SUPFAM" id="SSF52266">
    <property type="entry name" value="SGNH hydrolase"/>
    <property type="match status" value="2"/>
</dbReference>